<protein>
    <submittedName>
        <fullName evidence="2">Uncharacterized protein</fullName>
    </submittedName>
</protein>
<sequence>MSLFIEIFLTYPQSENPSKYKISTNMSVRLPPVSCQYLEMMEQSKKYSSHTRRVASARACVDSRPKPMKHFSFYLDRYRDKDKATRLKQPRALKSARGPPKKLSPDDWMFRLDDCIMPPPKGTKVSPSAILLFPSPVIPNTRTPETLRQIIDDSGLHVLDESPLSARDAYYAKDIQSMTIKPPGPAFNVKPSPRPKSMRDPGRTNSSKSNEVNSQNSKFGQRGDGAQSERLKKLRPSLNVEPPPPPREVTDEEQRRIFEEQKRKFDEFNLDDFDVSQFNVDSIE</sequence>
<keyword evidence="3" id="KW-1185">Reference proteome</keyword>
<evidence type="ECO:0000256" key="1">
    <source>
        <dbReference type="SAM" id="MobiDB-lite"/>
    </source>
</evidence>
<dbReference type="VEuPathDB" id="TrichDB:TRFO_09168"/>
<dbReference type="Proteomes" id="UP000179807">
    <property type="component" value="Unassembled WGS sequence"/>
</dbReference>
<evidence type="ECO:0000313" key="3">
    <source>
        <dbReference type="Proteomes" id="UP000179807"/>
    </source>
</evidence>
<dbReference type="AlphaFoldDB" id="A0A1J4JFR9"/>
<proteinExistence type="predicted"/>
<feature type="region of interest" description="Disordered" evidence="1">
    <location>
        <begin position="177"/>
        <end position="261"/>
    </location>
</feature>
<feature type="compositionally biased region" description="Basic and acidic residues" evidence="1">
    <location>
        <begin position="248"/>
        <end position="261"/>
    </location>
</feature>
<dbReference type="GeneID" id="94829414"/>
<gene>
    <name evidence="2" type="ORF">TRFO_09168</name>
</gene>
<dbReference type="RefSeq" id="XP_068351131.1">
    <property type="nucleotide sequence ID" value="XM_068494710.1"/>
</dbReference>
<accession>A0A1J4JFR9</accession>
<comment type="caution">
    <text evidence="2">The sequence shown here is derived from an EMBL/GenBank/DDBJ whole genome shotgun (WGS) entry which is preliminary data.</text>
</comment>
<name>A0A1J4JFR9_9EUKA</name>
<dbReference type="EMBL" id="MLAK01001082">
    <property type="protein sequence ID" value="OHS97994.1"/>
    <property type="molecule type" value="Genomic_DNA"/>
</dbReference>
<evidence type="ECO:0000313" key="2">
    <source>
        <dbReference type="EMBL" id="OHS97994.1"/>
    </source>
</evidence>
<organism evidence="2 3">
    <name type="scientific">Tritrichomonas foetus</name>
    <dbReference type="NCBI Taxonomy" id="1144522"/>
    <lineage>
        <taxon>Eukaryota</taxon>
        <taxon>Metamonada</taxon>
        <taxon>Parabasalia</taxon>
        <taxon>Tritrichomonadida</taxon>
        <taxon>Tritrichomonadidae</taxon>
        <taxon>Tritrichomonas</taxon>
    </lineage>
</organism>
<reference evidence="2" key="1">
    <citation type="submission" date="2016-10" db="EMBL/GenBank/DDBJ databases">
        <authorList>
            <person name="Benchimol M."/>
            <person name="Almeida L.G."/>
            <person name="Vasconcelos A.T."/>
            <person name="Perreira-Neves A."/>
            <person name="Rosa I.A."/>
            <person name="Tasca T."/>
            <person name="Bogo M.R."/>
            <person name="de Souza W."/>
        </authorList>
    </citation>
    <scope>NUCLEOTIDE SEQUENCE [LARGE SCALE GENOMIC DNA]</scope>
    <source>
        <strain evidence="2">K</strain>
    </source>
</reference>
<feature type="compositionally biased region" description="Polar residues" evidence="1">
    <location>
        <begin position="203"/>
        <end position="219"/>
    </location>
</feature>